<gene>
    <name evidence="2" type="ORF">Syun_018884</name>
</gene>
<accession>A0AAP0NVF0</accession>
<dbReference type="AlphaFoldDB" id="A0AAP0NVF0"/>
<reference evidence="2 3" key="1">
    <citation type="submission" date="2024-01" db="EMBL/GenBank/DDBJ databases">
        <title>Genome assemblies of Stephania.</title>
        <authorList>
            <person name="Yang L."/>
        </authorList>
    </citation>
    <scope>NUCLEOTIDE SEQUENCE [LARGE SCALE GENOMIC DNA]</scope>
    <source>
        <strain evidence="2">YNDBR</strain>
        <tissue evidence="2">Leaf</tissue>
    </source>
</reference>
<protein>
    <submittedName>
        <fullName evidence="2">Uncharacterized protein</fullName>
    </submittedName>
</protein>
<keyword evidence="3" id="KW-1185">Reference proteome</keyword>
<sequence>MDGVGSEDNVVDIKGADSPSTSSDAEDEMATSFPCGPTTLELLPSFHHHVLLDIWRNKRNRRTFDVALRFRSMPKTNVMAENAIAMADAVIAFLSGFEEEEEDTMTPQPPKAMELQHPLPQLWLIRQALNMPQKLGNRFRCLSSI</sequence>
<comment type="caution">
    <text evidence="2">The sequence shown here is derived from an EMBL/GenBank/DDBJ whole genome shotgun (WGS) entry which is preliminary data.</text>
</comment>
<evidence type="ECO:0000313" key="3">
    <source>
        <dbReference type="Proteomes" id="UP001420932"/>
    </source>
</evidence>
<feature type="region of interest" description="Disordered" evidence="1">
    <location>
        <begin position="1"/>
        <end position="30"/>
    </location>
</feature>
<evidence type="ECO:0000313" key="2">
    <source>
        <dbReference type="EMBL" id="KAK9121267.1"/>
    </source>
</evidence>
<dbReference type="EMBL" id="JBBNAF010000008">
    <property type="protein sequence ID" value="KAK9121267.1"/>
    <property type="molecule type" value="Genomic_DNA"/>
</dbReference>
<evidence type="ECO:0000256" key="1">
    <source>
        <dbReference type="SAM" id="MobiDB-lite"/>
    </source>
</evidence>
<organism evidence="2 3">
    <name type="scientific">Stephania yunnanensis</name>
    <dbReference type="NCBI Taxonomy" id="152371"/>
    <lineage>
        <taxon>Eukaryota</taxon>
        <taxon>Viridiplantae</taxon>
        <taxon>Streptophyta</taxon>
        <taxon>Embryophyta</taxon>
        <taxon>Tracheophyta</taxon>
        <taxon>Spermatophyta</taxon>
        <taxon>Magnoliopsida</taxon>
        <taxon>Ranunculales</taxon>
        <taxon>Menispermaceae</taxon>
        <taxon>Menispermoideae</taxon>
        <taxon>Cissampelideae</taxon>
        <taxon>Stephania</taxon>
    </lineage>
</organism>
<proteinExistence type="predicted"/>
<dbReference type="Proteomes" id="UP001420932">
    <property type="component" value="Unassembled WGS sequence"/>
</dbReference>
<name>A0AAP0NVF0_9MAGN</name>